<dbReference type="RefSeq" id="WP_166506620.1">
    <property type="nucleotide sequence ID" value="NZ_LN854557.1"/>
</dbReference>
<organism evidence="2 3">
    <name type="scientific">Sodalis glossinidius (strain morsitans)</name>
    <dbReference type="NCBI Taxonomy" id="343509"/>
    <lineage>
        <taxon>Bacteria</taxon>
        <taxon>Pseudomonadati</taxon>
        <taxon>Pseudomonadota</taxon>
        <taxon>Gammaproteobacteria</taxon>
        <taxon>Enterobacterales</taxon>
        <taxon>Bruguierivoracaceae</taxon>
        <taxon>Sodalis</taxon>
    </lineage>
</organism>
<evidence type="ECO:0000313" key="3">
    <source>
        <dbReference type="Proteomes" id="UP000245838"/>
    </source>
</evidence>
<accession>A0A193QKZ5</accession>
<name>A0A193QKZ5_SODGM</name>
<sequence length="290" mass="32228">MWPAAHQSITQTVVRPVASCFACVKPFWLIETPLSPIRFYIDIQDRTVRLRNEVIRKGDLLLDKPGNIYVFALYPTVSAFDGYGIGIYGAGAFPLVVDPSKGMFMTYKADITFTGNMKIPVSRNSLVFCHYDAVGVGVEYHPDTQQLSGYRYDGGGVSQAIAIRMKIVAFDIKVPTMSDYGIAIYGRDGKVAFTSNEVPMLVRGYVNTPPERNATIGLPNWHQGPMIPAFTWGIWHKERRGYKANAGMSSAGIKGMPGPFLHDANKHRDDGTTIIYANKPFPVLWASDYF</sequence>
<protein>
    <submittedName>
        <fullName evidence="2">Uncharacterized protein</fullName>
    </submittedName>
</protein>
<evidence type="ECO:0000313" key="1">
    <source>
        <dbReference type="EMBL" id="CRL45223.1"/>
    </source>
</evidence>
<proteinExistence type="predicted"/>
<dbReference type="AlphaFoldDB" id="A0A193QKZ5"/>
<gene>
    <name evidence="1" type="ORF">SGGMMB4_02801</name>
    <name evidence="2" type="ORF">SGGMMB4_03808</name>
</gene>
<dbReference type="Proteomes" id="UP000245838">
    <property type="component" value="Chromosome sggmmb4_Chromosome"/>
</dbReference>
<dbReference type="EMBL" id="LN854557">
    <property type="protein sequence ID" value="CRL45223.1"/>
    <property type="molecule type" value="Genomic_DNA"/>
</dbReference>
<reference evidence="2 3" key="1">
    <citation type="submission" date="2015-05" db="EMBL/GenBank/DDBJ databases">
        <authorList>
            <person name="Goodhead I."/>
        </authorList>
    </citation>
    <scope>NUCLEOTIDE SEQUENCE [LARGE SCALE GENOMIC DNA]</scope>
    <source>
        <strain evidence="2">B4</strain>
        <strain evidence="3">morsitans</strain>
    </source>
</reference>
<dbReference type="InterPro" id="IPR045604">
    <property type="entry name" value="DUF6453"/>
</dbReference>
<evidence type="ECO:0000313" key="2">
    <source>
        <dbReference type="EMBL" id="CRL45768.1"/>
    </source>
</evidence>
<dbReference type="EMBL" id="LN854557">
    <property type="protein sequence ID" value="CRL45768.1"/>
    <property type="molecule type" value="Genomic_DNA"/>
</dbReference>
<dbReference type="Pfam" id="PF20051">
    <property type="entry name" value="DUF6453"/>
    <property type="match status" value="1"/>
</dbReference>